<dbReference type="Proteomes" id="UP000887574">
    <property type="component" value="Unplaced"/>
</dbReference>
<sequence length="293" mass="33212">MLPEKAALLRNTLYFHLDVLESGLKAGFHSRFTYDYTECCVERGLTPLCRSMCKPKDMHLEFFDPTSCKTDDYKNFLHCATDGGRRNYVPCCRQRNVPSFCYDFCSNNFQMLKRSHRLCLYYLPEIFECFSKQQALYPPRVPSNLRVKSTNGDQNTNKLCWKSGGAGNAGMSSGQSEAVVNNELGVIQNNNRRIKREPLLDVVVAQESGLGKDTKFVKLDPKNIEWGPNSEICAAWTNIIRNGSEPSNNTRKPANIRYVAYVQASNEYGTSEPSEPLFVTFSSPLGQQSRHRA</sequence>
<dbReference type="Pfam" id="PF01682">
    <property type="entry name" value="DB"/>
    <property type="match status" value="1"/>
</dbReference>
<organism evidence="2 3">
    <name type="scientific">Ditylenchus dipsaci</name>
    <dbReference type="NCBI Taxonomy" id="166011"/>
    <lineage>
        <taxon>Eukaryota</taxon>
        <taxon>Metazoa</taxon>
        <taxon>Ecdysozoa</taxon>
        <taxon>Nematoda</taxon>
        <taxon>Chromadorea</taxon>
        <taxon>Rhabditida</taxon>
        <taxon>Tylenchina</taxon>
        <taxon>Tylenchomorpha</taxon>
        <taxon>Sphaerularioidea</taxon>
        <taxon>Anguinidae</taxon>
        <taxon>Anguininae</taxon>
        <taxon>Ditylenchus</taxon>
    </lineage>
</organism>
<protein>
    <recommendedName>
        <fullName evidence="1">Domain of unknown function DB domain-containing protein</fullName>
    </recommendedName>
</protein>
<dbReference type="InterPro" id="IPR002602">
    <property type="entry name" value="DB"/>
</dbReference>
<accession>A0A915EN57</accession>
<evidence type="ECO:0000259" key="1">
    <source>
        <dbReference type="Pfam" id="PF01682"/>
    </source>
</evidence>
<feature type="domain" description="Domain of unknown function DB" evidence="1">
    <location>
        <begin position="39"/>
        <end position="130"/>
    </location>
</feature>
<dbReference type="AlphaFoldDB" id="A0A915EN57"/>
<dbReference type="WBParaSite" id="jg7693">
    <property type="protein sequence ID" value="jg7693"/>
    <property type="gene ID" value="jg7693"/>
</dbReference>
<reference evidence="3" key="1">
    <citation type="submission" date="2022-11" db="UniProtKB">
        <authorList>
            <consortium name="WormBaseParasite"/>
        </authorList>
    </citation>
    <scope>IDENTIFICATION</scope>
</reference>
<proteinExistence type="predicted"/>
<evidence type="ECO:0000313" key="2">
    <source>
        <dbReference type="Proteomes" id="UP000887574"/>
    </source>
</evidence>
<evidence type="ECO:0000313" key="3">
    <source>
        <dbReference type="WBParaSite" id="jg7693"/>
    </source>
</evidence>
<name>A0A915EN57_9BILA</name>
<keyword evidence="2" id="KW-1185">Reference proteome</keyword>